<dbReference type="PANTHER" id="PTHR43630">
    <property type="entry name" value="POLY-BETA-1,6-N-ACETYL-D-GLUCOSAMINE SYNTHASE"/>
    <property type="match status" value="1"/>
</dbReference>
<feature type="transmembrane region" description="Helical" evidence="3">
    <location>
        <begin position="283"/>
        <end position="304"/>
    </location>
</feature>
<keyword evidence="3" id="KW-0812">Transmembrane</keyword>
<keyword evidence="3" id="KW-1133">Transmembrane helix</keyword>
<keyword evidence="2" id="KW-0808">Transferase</keyword>
<protein>
    <recommendedName>
        <fullName evidence="4">Glycosyltransferase 2-like domain-containing protein</fullName>
    </recommendedName>
</protein>
<dbReference type="Gene3D" id="3.90.550.10">
    <property type="entry name" value="Spore Coat Polysaccharide Biosynthesis Protein SpsA, Chain A"/>
    <property type="match status" value="1"/>
</dbReference>
<keyword evidence="3" id="KW-0472">Membrane</keyword>
<dbReference type="GO" id="GO:0016757">
    <property type="term" value="F:glycosyltransferase activity"/>
    <property type="evidence" value="ECO:0007669"/>
    <property type="project" value="UniProtKB-KW"/>
</dbReference>
<evidence type="ECO:0000256" key="3">
    <source>
        <dbReference type="SAM" id="Phobius"/>
    </source>
</evidence>
<feature type="transmembrane region" description="Helical" evidence="3">
    <location>
        <begin position="6"/>
        <end position="28"/>
    </location>
</feature>
<feature type="transmembrane region" description="Helical" evidence="3">
    <location>
        <begin position="310"/>
        <end position="330"/>
    </location>
</feature>
<reference evidence="5" key="1">
    <citation type="submission" date="2018-05" db="EMBL/GenBank/DDBJ databases">
        <authorList>
            <person name="Lanie J.A."/>
            <person name="Ng W.-L."/>
            <person name="Kazmierczak K.M."/>
            <person name="Andrzejewski T.M."/>
            <person name="Davidsen T.M."/>
            <person name="Wayne K.J."/>
            <person name="Tettelin H."/>
            <person name="Glass J.I."/>
            <person name="Rusch D."/>
            <person name="Podicherti R."/>
            <person name="Tsui H.-C.T."/>
            <person name="Winkler M.E."/>
        </authorList>
    </citation>
    <scope>NUCLEOTIDE SEQUENCE</scope>
</reference>
<feature type="domain" description="Glycosyltransferase 2-like" evidence="4">
    <location>
        <begin position="42"/>
        <end position="210"/>
    </location>
</feature>
<evidence type="ECO:0000256" key="2">
    <source>
        <dbReference type="ARBA" id="ARBA00022679"/>
    </source>
</evidence>
<evidence type="ECO:0000259" key="4">
    <source>
        <dbReference type="Pfam" id="PF00535"/>
    </source>
</evidence>
<proteinExistence type="predicted"/>
<feature type="transmembrane region" description="Helical" evidence="3">
    <location>
        <begin position="337"/>
        <end position="360"/>
    </location>
</feature>
<organism evidence="5">
    <name type="scientific">marine metagenome</name>
    <dbReference type="NCBI Taxonomy" id="408172"/>
    <lineage>
        <taxon>unclassified sequences</taxon>
        <taxon>metagenomes</taxon>
        <taxon>ecological metagenomes</taxon>
    </lineage>
</organism>
<keyword evidence="1" id="KW-0328">Glycosyltransferase</keyword>
<sequence>MTEIIICIGLISISVYLMILIYIFVGTLRHDIEYTKDKPYVSVIITAHNESRDIASCLDAICQQSYPAKKLEIIIVNDRSTDNTRDIIRLYQKQNTKIKVITIEETQQKSPKKFALDKGISTTQGEIILTTDADCIPPIHWVSKVVSCFTPETGMVVGFAPLRRTSWWLSPLMCIDALVAGLTAQATLGWGHAVTCTGRNIAYRKRVFSEAGGFSGIEHILTGDDDLFMQKVARQTDWKIGFIADPLSAVYSTAPVKWSHFLSQRKRHISGSKYFPRIIQVGYVSYFVSKMYIISLFIICFLIGTGYYFSLTLLLFFILPTMIMLSWFSYKTGQIHLLIYYPFWEIYYLITNLFLAPFALTGHINWGERHAA</sequence>
<dbReference type="AlphaFoldDB" id="A0A381U9V2"/>
<dbReference type="InterPro" id="IPR001173">
    <property type="entry name" value="Glyco_trans_2-like"/>
</dbReference>
<name>A0A381U9V2_9ZZZZ</name>
<gene>
    <name evidence="5" type="ORF">METZ01_LOCUS77869</name>
</gene>
<evidence type="ECO:0000313" key="5">
    <source>
        <dbReference type="EMBL" id="SVA25015.1"/>
    </source>
</evidence>
<dbReference type="Pfam" id="PF00535">
    <property type="entry name" value="Glycos_transf_2"/>
    <property type="match status" value="1"/>
</dbReference>
<dbReference type="SUPFAM" id="SSF53448">
    <property type="entry name" value="Nucleotide-diphospho-sugar transferases"/>
    <property type="match status" value="1"/>
</dbReference>
<evidence type="ECO:0000256" key="1">
    <source>
        <dbReference type="ARBA" id="ARBA00022676"/>
    </source>
</evidence>
<dbReference type="PANTHER" id="PTHR43630:SF1">
    <property type="entry name" value="POLY-BETA-1,6-N-ACETYL-D-GLUCOSAMINE SYNTHASE"/>
    <property type="match status" value="1"/>
</dbReference>
<dbReference type="EMBL" id="UINC01006025">
    <property type="protein sequence ID" value="SVA25015.1"/>
    <property type="molecule type" value="Genomic_DNA"/>
</dbReference>
<dbReference type="InterPro" id="IPR029044">
    <property type="entry name" value="Nucleotide-diphossugar_trans"/>
</dbReference>
<accession>A0A381U9V2</accession>